<dbReference type="GO" id="GO:0008999">
    <property type="term" value="F:protein-N-terminal-alanine acetyltransferase activity"/>
    <property type="evidence" value="ECO:0007669"/>
    <property type="project" value="TreeGrafter"/>
</dbReference>
<dbReference type="GO" id="GO:1990189">
    <property type="term" value="F:protein N-terminal-serine acetyltransferase activity"/>
    <property type="evidence" value="ECO:0007669"/>
    <property type="project" value="TreeGrafter"/>
</dbReference>
<proteinExistence type="predicted"/>
<reference evidence="3" key="1">
    <citation type="journal article" date="2014" name="BMC Genomics">
        <title>Genome sequencing of two Neorhizobium galegae strains reveals a noeT gene responsible for the unusual acetylation of the nodulation factors.</title>
        <authorList>
            <person name="Osterman J."/>
            <person name="Marsh J."/>
            <person name="Laine P.K."/>
            <person name="Zeng Z."/>
            <person name="Alatalo E."/>
            <person name="Sullivan J.T."/>
            <person name="Young J.P."/>
            <person name="Thomas-Oates J."/>
            <person name="Paulin L."/>
            <person name="Lindstrom K."/>
        </authorList>
    </citation>
    <scope>NUCLEOTIDE SEQUENCE [LARGE SCALE GENOMIC DNA]</scope>
    <source>
        <strain evidence="3">HAMBI 540</strain>
    </source>
</reference>
<feature type="domain" description="N-acetyltransferase" evidence="1">
    <location>
        <begin position="60"/>
        <end position="164"/>
    </location>
</feature>
<evidence type="ECO:0000259" key="1">
    <source>
        <dbReference type="Pfam" id="PF13302"/>
    </source>
</evidence>
<dbReference type="GO" id="GO:0005840">
    <property type="term" value="C:ribosome"/>
    <property type="evidence" value="ECO:0007669"/>
    <property type="project" value="UniProtKB-KW"/>
</dbReference>
<keyword evidence="2" id="KW-0687">Ribonucleoprotein</keyword>
<dbReference type="KEGG" id="ngg:RG540_CH31750"/>
<keyword evidence="3" id="KW-1185">Reference proteome</keyword>
<dbReference type="Gene3D" id="3.40.630.30">
    <property type="match status" value="1"/>
</dbReference>
<accession>A0A068SU07</accession>
<evidence type="ECO:0000313" key="2">
    <source>
        <dbReference type="EMBL" id="CDN49339.1"/>
    </source>
</evidence>
<dbReference type="eggNOG" id="COG1670">
    <property type="taxonomic scope" value="Bacteria"/>
</dbReference>
<dbReference type="Pfam" id="PF13302">
    <property type="entry name" value="Acetyltransf_3"/>
    <property type="match status" value="1"/>
</dbReference>
<gene>
    <name evidence="2" type="ORF">RG540_CH31750</name>
</gene>
<dbReference type="GeneID" id="24259268"/>
<dbReference type="GO" id="GO:0005737">
    <property type="term" value="C:cytoplasm"/>
    <property type="evidence" value="ECO:0007669"/>
    <property type="project" value="TreeGrafter"/>
</dbReference>
<dbReference type="PANTHER" id="PTHR43441:SF2">
    <property type="entry name" value="FAMILY ACETYLTRANSFERASE, PUTATIVE (AFU_ORTHOLOGUE AFUA_7G00850)-RELATED"/>
    <property type="match status" value="1"/>
</dbReference>
<evidence type="ECO:0000313" key="3">
    <source>
        <dbReference type="Proteomes" id="UP000028181"/>
    </source>
</evidence>
<dbReference type="EMBL" id="HG938353">
    <property type="protein sequence ID" value="CDN49339.1"/>
    <property type="molecule type" value="Genomic_DNA"/>
</dbReference>
<keyword evidence="2" id="KW-0689">Ribosomal protein</keyword>
<dbReference type="SUPFAM" id="SSF55729">
    <property type="entry name" value="Acyl-CoA N-acyltransferases (Nat)"/>
    <property type="match status" value="1"/>
</dbReference>
<dbReference type="PANTHER" id="PTHR43441">
    <property type="entry name" value="RIBOSOMAL-PROTEIN-SERINE ACETYLTRANSFERASE"/>
    <property type="match status" value="1"/>
</dbReference>
<dbReference type="HOGENOM" id="CLU_013985_1_2_5"/>
<dbReference type="InterPro" id="IPR000182">
    <property type="entry name" value="GNAT_dom"/>
</dbReference>
<dbReference type="AlphaFoldDB" id="A0A068SU07"/>
<protein>
    <submittedName>
        <fullName evidence="2">Acetyltransferase, ribosomal protein N-acetylase</fullName>
    </submittedName>
</protein>
<dbReference type="Proteomes" id="UP000028181">
    <property type="component" value="Chromosome I"/>
</dbReference>
<dbReference type="InterPro" id="IPR016181">
    <property type="entry name" value="Acyl_CoA_acyltransferase"/>
</dbReference>
<organism evidence="2 3">
    <name type="scientific">Neorhizobium galegae bv. orientalis str. HAMBI 540</name>
    <dbReference type="NCBI Taxonomy" id="1028800"/>
    <lineage>
        <taxon>Bacteria</taxon>
        <taxon>Pseudomonadati</taxon>
        <taxon>Pseudomonadota</taxon>
        <taxon>Alphaproteobacteria</taxon>
        <taxon>Hyphomicrobiales</taxon>
        <taxon>Rhizobiaceae</taxon>
        <taxon>Rhizobium/Agrobacterium group</taxon>
        <taxon>Neorhizobium</taxon>
    </lineage>
</organism>
<keyword evidence="2" id="KW-0808">Transferase</keyword>
<dbReference type="InterPro" id="IPR051908">
    <property type="entry name" value="Ribosomal_N-acetyltransferase"/>
</dbReference>
<dbReference type="FunFam" id="3.40.630.30:FF:000047">
    <property type="entry name" value="Acetyltransferase, GNAT family"/>
    <property type="match status" value="1"/>
</dbReference>
<dbReference type="RefSeq" id="WP_038589687.1">
    <property type="nucleotide sequence ID" value="NZ_HG938353.1"/>
</dbReference>
<name>A0A068SU07_NEOGA</name>
<dbReference type="OrthoDB" id="5295305at2"/>
<sequence length="236" mass="26427">MRDLRNYKVAAPAPVTLKGRFVTLEPYDRDTHLQALWDGLGGADGINPLLKYFPNDDFADVNAFGDWLENARVHSSFVTLVSRDNATGKVVGMASYMRPDPKNGVIEVGSVAHGASMKRSPLSTDVHYLMAKHVFEGLDYRRYEWKCHNDNEPSKTTARRYGFTFEGVFRQHVISKGANRDTAWFSMIDVEWPLLKAAFEAWLSPDNFGADGTQKRRLEDIRAELAKGANAKGANA</sequence>
<dbReference type="PATRIC" id="fig|1028800.3.peg.3223"/>